<dbReference type="GO" id="GO:0004491">
    <property type="term" value="F:methylmalonate-semialdehyde dehydrogenase (acylating, NAD) activity"/>
    <property type="evidence" value="ECO:0007669"/>
    <property type="project" value="InterPro"/>
</dbReference>
<protein>
    <submittedName>
        <fullName evidence="4">Malonate-semialdehyde dehydrogenase (Acetylating)/methylmalonate-semialdehyde dehydrogenase</fullName>
    </submittedName>
</protein>
<dbReference type="Gene3D" id="3.40.309.10">
    <property type="entry name" value="Aldehyde Dehydrogenase, Chain A, domain 2"/>
    <property type="match status" value="1"/>
</dbReference>
<comment type="similarity">
    <text evidence="1">Belongs to the aldehyde dehydrogenase family.</text>
</comment>
<reference evidence="4 5" key="1">
    <citation type="submission" date="2019-03" db="EMBL/GenBank/DDBJ databases">
        <title>Genomic Encyclopedia of Archaeal and Bacterial Type Strains, Phase II (KMG-II): from individual species to whole genera.</title>
        <authorList>
            <person name="Goeker M."/>
        </authorList>
    </citation>
    <scope>NUCLEOTIDE SEQUENCE [LARGE SCALE GENOMIC DNA]</scope>
    <source>
        <strain evidence="4 5">ATCC 700618</strain>
    </source>
</reference>
<dbReference type="RefSeq" id="WP_094254982.1">
    <property type="nucleotide sequence ID" value="NZ_SNWN01000017.1"/>
</dbReference>
<sequence>MQFNKKFIRSYVNGHEISESGGKIIDVRSPHDDKLLAQVEFSTVKTVDEAVKAARIAQKSWGALTFKKRSEVLYKYRSLLEANKDQLAQLVHLDNGKTLTEAEAEVGKCIELTDFACSIPQIISGETQFVSRGILAREEKRPVGVFGVITPFNFPLMVPHWSIPNAIATGNAIILKPSEQTPLATSYMAELWKEAGLPDGILNIVYGGPEIGEALTSHPEISGITFVGSTNVAKTVYLNGSKTLKRVLSLGGAKNHVFALPDADPEISAKEILSSAIGMAGQRCMALSVALSVGKNNPVIEKLVEKAKGYRLGVNFPPIVSKENVAKLEAYIEKSKKLGAKILVDGTKNYKKPASMENGYWFGPTIIDWSGIQDKMPEEEIFGPILEVVKFEHLKDAIEFQKRSPYGNSASIFTQSGRAAEEILKEMSPGMLGVNIGVPVPREPYSFGGLNSSKFGYGDITGKSSLNFWTNLVKVTTKWNAEDKADWMS</sequence>
<dbReference type="PANTHER" id="PTHR43866:SF4">
    <property type="entry name" value="MALONATE-SEMIALDEHYDE DEHYDROGENASE"/>
    <property type="match status" value="1"/>
</dbReference>
<dbReference type="InterPro" id="IPR015590">
    <property type="entry name" value="Aldehyde_DH_dom"/>
</dbReference>
<comment type="caution">
    <text evidence="4">The sequence shown here is derived from an EMBL/GenBank/DDBJ whole genome shotgun (WGS) entry which is preliminary data.</text>
</comment>
<dbReference type="GO" id="GO:0006574">
    <property type="term" value="P:L-valine catabolic process"/>
    <property type="evidence" value="ECO:0007669"/>
    <property type="project" value="TreeGrafter"/>
</dbReference>
<dbReference type="EMBL" id="SNWN01000017">
    <property type="protein sequence ID" value="TDO18956.1"/>
    <property type="molecule type" value="Genomic_DNA"/>
</dbReference>
<dbReference type="InterPro" id="IPR010061">
    <property type="entry name" value="MeMal-semiAld_DH"/>
</dbReference>
<dbReference type="Gene3D" id="3.40.605.10">
    <property type="entry name" value="Aldehyde Dehydrogenase, Chain A, domain 1"/>
    <property type="match status" value="1"/>
</dbReference>
<evidence type="ECO:0000256" key="1">
    <source>
        <dbReference type="ARBA" id="ARBA00009986"/>
    </source>
</evidence>
<gene>
    <name evidence="4" type="ORF">EI74_0836</name>
</gene>
<evidence type="ECO:0000256" key="2">
    <source>
        <dbReference type="ARBA" id="ARBA00023002"/>
    </source>
</evidence>
<dbReference type="Proteomes" id="UP000295518">
    <property type="component" value="Unassembled WGS sequence"/>
</dbReference>
<dbReference type="InterPro" id="IPR016162">
    <property type="entry name" value="Ald_DH_N"/>
</dbReference>
<name>A0A4R6IBI8_9MOLU</name>
<feature type="domain" description="Aldehyde dehydrogenase" evidence="3">
    <location>
        <begin position="21"/>
        <end position="473"/>
    </location>
</feature>
<dbReference type="FunFam" id="3.40.605.10:FF:000007">
    <property type="entry name" value="NAD/NADP-dependent betaine aldehyde dehydrogenase"/>
    <property type="match status" value="1"/>
</dbReference>
<dbReference type="Pfam" id="PF00171">
    <property type="entry name" value="Aldedh"/>
    <property type="match status" value="1"/>
</dbReference>
<evidence type="ECO:0000313" key="5">
    <source>
        <dbReference type="Proteomes" id="UP000295518"/>
    </source>
</evidence>
<proteinExistence type="inferred from homology"/>
<dbReference type="FunFam" id="3.40.309.10:FF:000002">
    <property type="entry name" value="Methylmalonate-semialdehyde dehydrogenase (Acylating)"/>
    <property type="match status" value="1"/>
</dbReference>
<dbReference type="PANTHER" id="PTHR43866">
    <property type="entry name" value="MALONATE-SEMIALDEHYDE DEHYDROGENASE"/>
    <property type="match status" value="1"/>
</dbReference>
<dbReference type="GO" id="GO:0006210">
    <property type="term" value="P:thymine catabolic process"/>
    <property type="evidence" value="ECO:0007669"/>
    <property type="project" value="TreeGrafter"/>
</dbReference>
<keyword evidence="2" id="KW-0560">Oxidoreductase</keyword>
<dbReference type="SUPFAM" id="SSF53720">
    <property type="entry name" value="ALDH-like"/>
    <property type="match status" value="1"/>
</dbReference>
<evidence type="ECO:0000313" key="4">
    <source>
        <dbReference type="EMBL" id="TDO18956.1"/>
    </source>
</evidence>
<organism evidence="4 5">
    <name type="scientific">Mycoplasma testudineum</name>
    <dbReference type="NCBI Taxonomy" id="244584"/>
    <lineage>
        <taxon>Bacteria</taxon>
        <taxon>Bacillati</taxon>
        <taxon>Mycoplasmatota</taxon>
        <taxon>Mollicutes</taxon>
        <taxon>Mycoplasmataceae</taxon>
        <taxon>Mycoplasma</taxon>
    </lineage>
</organism>
<dbReference type="AlphaFoldDB" id="A0A4R6IBI8"/>
<dbReference type="OrthoDB" id="9762913at2"/>
<accession>A0A4R6IBI8</accession>
<keyword evidence="5" id="KW-1185">Reference proteome</keyword>
<evidence type="ECO:0000259" key="3">
    <source>
        <dbReference type="Pfam" id="PF00171"/>
    </source>
</evidence>
<dbReference type="InterPro" id="IPR016163">
    <property type="entry name" value="Ald_DH_C"/>
</dbReference>
<dbReference type="InterPro" id="IPR016161">
    <property type="entry name" value="Ald_DH/histidinol_DH"/>
</dbReference>